<evidence type="ECO:0000313" key="2">
    <source>
        <dbReference type="EMBL" id="CAF1286358.1"/>
    </source>
</evidence>
<comment type="caution">
    <text evidence="2">The sequence shown here is derived from an EMBL/GenBank/DDBJ whole genome shotgun (WGS) entry which is preliminary data.</text>
</comment>
<name>A0A815CF24_ADIRI</name>
<evidence type="ECO:0000313" key="4">
    <source>
        <dbReference type="Proteomes" id="UP000663828"/>
    </source>
</evidence>
<organism evidence="2 4">
    <name type="scientific">Adineta ricciae</name>
    <name type="common">Rotifer</name>
    <dbReference type="NCBI Taxonomy" id="249248"/>
    <lineage>
        <taxon>Eukaryota</taxon>
        <taxon>Metazoa</taxon>
        <taxon>Spiralia</taxon>
        <taxon>Gnathifera</taxon>
        <taxon>Rotifera</taxon>
        <taxon>Eurotatoria</taxon>
        <taxon>Bdelloidea</taxon>
        <taxon>Adinetida</taxon>
        <taxon>Adinetidae</taxon>
        <taxon>Adineta</taxon>
    </lineage>
</organism>
<dbReference type="SUPFAM" id="SSF54909">
    <property type="entry name" value="Dimeric alpha+beta barrel"/>
    <property type="match status" value="1"/>
</dbReference>
<dbReference type="PROSITE" id="PS51725">
    <property type="entry name" value="ABM"/>
    <property type="match status" value="1"/>
</dbReference>
<dbReference type="PANTHER" id="PTHR38052">
    <property type="entry name" value="EXPRESSED PROTEIN"/>
    <property type="match status" value="1"/>
</dbReference>
<keyword evidence="4" id="KW-1185">Reference proteome</keyword>
<dbReference type="Gene3D" id="3.30.70.100">
    <property type="match status" value="1"/>
</dbReference>
<gene>
    <name evidence="3" type="ORF">EDS130_LOCUS29980</name>
    <name evidence="2" type="ORF">XAT740_LOCUS28092</name>
</gene>
<dbReference type="InterPro" id="IPR011008">
    <property type="entry name" value="Dimeric_a/b-barrel"/>
</dbReference>
<evidence type="ECO:0000313" key="3">
    <source>
        <dbReference type="EMBL" id="CAF1288967.1"/>
    </source>
</evidence>
<reference evidence="2" key="1">
    <citation type="submission" date="2021-02" db="EMBL/GenBank/DDBJ databases">
        <authorList>
            <person name="Nowell W R."/>
        </authorList>
    </citation>
    <scope>NUCLEOTIDE SEQUENCE</scope>
</reference>
<dbReference type="EMBL" id="CAJNOR010002381">
    <property type="protein sequence ID" value="CAF1286358.1"/>
    <property type="molecule type" value="Genomic_DNA"/>
</dbReference>
<proteinExistence type="predicted"/>
<dbReference type="InterPro" id="IPR007138">
    <property type="entry name" value="ABM_dom"/>
</dbReference>
<accession>A0A815CF24</accession>
<feature type="domain" description="ABM" evidence="1">
    <location>
        <begin position="3"/>
        <end position="92"/>
    </location>
</feature>
<protein>
    <recommendedName>
        <fullName evidence="1">ABM domain-containing protein</fullName>
    </recommendedName>
</protein>
<sequence>MVVTVVVHLTAKNEHVDKVKAKLIQASRVYVKDQGTINWYVHQDATDPTKFTIVERYEQGNYAQAHINHPYFKEFCSYVNPLLAKPWEIHQLVELDTSKEVEVPPQTWSDETKN</sequence>
<dbReference type="OrthoDB" id="194076at2759"/>
<dbReference type="Proteomes" id="UP000663852">
    <property type="component" value="Unassembled WGS sequence"/>
</dbReference>
<dbReference type="EMBL" id="CAJNOJ010000206">
    <property type="protein sequence ID" value="CAF1288967.1"/>
    <property type="molecule type" value="Genomic_DNA"/>
</dbReference>
<evidence type="ECO:0000259" key="1">
    <source>
        <dbReference type="PROSITE" id="PS51725"/>
    </source>
</evidence>
<dbReference type="Pfam" id="PF03992">
    <property type="entry name" value="ABM"/>
    <property type="match status" value="1"/>
</dbReference>
<dbReference type="PANTHER" id="PTHR38052:SF1">
    <property type="entry name" value="ABM DOMAIN-CONTAINING PROTEIN"/>
    <property type="match status" value="1"/>
</dbReference>
<dbReference type="Proteomes" id="UP000663828">
    <property type="component" value="Unassembled WGS sequence"/>
</dbReference>
<dbReference type="AlphaFoldDB" id="A0A815CF24"/>